<feature type="region of interest" description="Disordered" evidence="1">
    <location>
        <begin position="230"/>
        <end position="258"/>
    </location>
</feature>
<dbReference type="EMBL" id="KQ964686">
    <property type="protein sequence ID" value="KXN66831.1"/>
    <property type="molecule type" value="Genomic_DNA"/>
</dbReference>
<feature type="compositionally biased region" description="Acidic residues" evidence="1">
    <location>
        <begin position="231"/>
        <end position="240"/>
    </location>
</feature>
<feature type="domain" description="Brix" evidence="2">
    <location>
        <begin position="22"/>
        <end position="284"/>
    </location>
</feature>
<dbReference type="STRING" id="796925.A0A137NVX8"/>
<gene>
    <name evidence="3" type="ORF">CONCODRAFT_61455</name>
</gene>
<accession>A0A137NVX8</accession>
<keyword evidence="4" id="KW-1185">Reference proteome</keyword>
<dbReference type="PANTHER" id="PTHR12661:SF5">
    <property type="entry name" value="SUPPRESSOR OF SWI4 1 HOMOLOG"/>
    <property type="match status" value="1"/>
</dbReference>
<evidence type="ECO:0000313" key="3">
    <source>
        <dbReference type="EMBL" id="KXN66831.1"/>
    </source>
</evidence>
<dbReference type="InterPro" id="IPR045112">
    <property type="entry name" value="PPAN-like"/>
</dbReference>
<dbReference type="GO" id="GO:0030687">
    <property type="term" value="C:preribosome, large subunit precursor"/>
    <property type="evidence" value="ECO:0007669"/>
    <property type="project" value="TreeGrafter"/>
</dbReference>
<dbReference type="GO" id="GO:0000027">
    <property type="term" value="P:ribosomal large subunit assembly"/>
    <property type="evidence" value="ECO:0007669"/>
    <property type="project" value="TreeGrafter"/>
</dbReference>
<dbReference type="Pfam" id="PF04427">
    <property type="entry name" value="Brix"/>
    <property type="match status" value="1"/>
</dbReference>
<dbReference type="SMART" id="SM00879">
    <property type="entry name" value="Brix"/>
    <property type="match status" value="1"/>
</dbReference>
<feature type="compositionally biased region" description="Basic and acidic residues" evidence="1">
    <location>
        <begin position="299"/>
        <end position="336"/>
    </location>
</feature>
<dbReference type="Proteomes" id="UP000070444">
    <property type="component" value="Unassembled WGS sequence"/>
</dbReference>
<protein>
    <submittedName>
        <fullName evidence="3">Brix-domain-containing protein</fullName>
    </submittedName>
</protein>
<feature type="compositionally biased region" description="Polar residues" evidence="1">
    <location>
        <begin position="242"/>
        <end position="258"/>
    </location>
</feature>
<dbReference type="PROSITE" id="PS50833">
    <property type="entry name" value="BRIX"/>
    <property type="match status" value="1"/>
</dbReference>
<dbReference type="GO" id="GO:0006364">
    <property type="term" value="P:rRNA processing"/>
    <property type="evidence" value="ECO:0007669"/>
    <property type="project" value="InterPro"/>
</dbReference>
<dbReference type="InterPro" id="IPR007109">
    <property type="entry name" value="Brix"/>
</dbReference>
<dbReference type="OrthoDB" id="10261452at2759"/>
<organism evidence="3 4">
    <name type="scientific">Conidiobolus coronatus (strain ATCC 28846 / CBS 209.66 / NRRL 28638)</name>
    <name type="common">Delacroixia coronata</name>
    <dbReference type="NCBI Taxonomy" id="796925"/>
    <lineage>
        <taxon>Eukaryota</taxon>
        <taxon>Fungi</taxon>
        <taxon>Fungi incertae sedis</taxon>
        <taxon>Zoopagomycota</taxon>
        <taxon>Entomophthoromycotina</taxon>
        <taxon>Entomophthoromycetes</taxon>
        <taxon>Entomophthorales</taxon>
        <taxon>Ancylistaceae</taxon>
        <taxon>Conidiobolus</taxon>
    </lineage>
</organism>
<reference evidence="3 4" key="1">
    <citation type="journal article" date="2015" name="Genome Biol. Evol.">
        <title>Phylogenomic analyses indicate that early fungi evolved digesting cell walls of algal ancestors of land plants.</title>
        <authorList>
            <person name="Chang Y."/>
            <person name="Wang S."/>
            <person name="Sekimoto S."/>
            <person name="Aerts A.L."/>
            <person name="Choi C."/>
            <person name="Clum A."/>
            <person name="LaButti K.M."/>
            <person name="Lindquist E.A."/>
            <person name="Yee Ngan C."/>
            <person name="Ohm R.A."/>
            <person name="Salamov A.A."/>
            <person name="Grigoriev I.V."/>
            <person name="Spatafora J.W."/>
            <person name="Berbee M.L."/>
        </authorList>
    </citation>
    <scope>NUCLEOTIDE SEQUENCE [LARGE SCALE GENOMIC DNA]</scope>
    <source>
        <strain evidence="3 4">NRRL 28638</strain>
    </source>
</reference>
<evidence type="ECO:0000259" key="2">
    <source>
        <dbReference type="PROSITE" id="PS50833"/>
    </source>
</evidence>
<dbReference type="AlphaFoldDB" id="A0A137NVX8"/>
<proteinExistence type="predicted"/>
<feature type="compositionally biased region" description="Acidic residues" evidence="1">
    <location>
        <begin position="345"/>
        <end position="420"/>
    </location>
</feature>
<sequence>MAKRRKKRTHMIGQKTEQDKVPKSFVMKTSKVGSSVGQLVQDVRKVMEPHTAIKLKESHKNKLKDFIQVSGFLGITHFLMFSQTEVATYFRLAKTPRGPTLTFKVKGYSLMKDIRKTQKCPKSLGMEFTRPPLLVMNNFTHEDLPQGKLVTTMFQHMLPPINIQKMRLGDAKRILLLNYNADTNTIDFRHYRIEVKESGVSRGVRKLFNGSISDLSKFNDISDFVKREDLGAESDMEDGPDNQVTLDSSMSSRSGANQTRSVKLYEIGPRMDLELVKIEAGLNAGETLYHRNIKRSNAEQKKIDKERNIKNQEKALRRQEQEKNVQRKKDEKEKQKAAASANVKDEDEDAELSEDEDEDEDDAEEALNAEDFEDEDEDLFDEDEEVDQDEIDDDEDEDDFDEDAAGEEVQEEESESEDESIPPPTKSKKLRK</sequence>
<dbReference type="GO" id="GO:0019843">
    <property type="term" value="F:rRNA binding"/>
    <property type="evidence" value="ECO:0007669"/>
    <property type="project" value="InterPro"/>
</dbReference>
<evidence type="ECO:0000313" key="4">
    <source>
        <dbReference type="Proteomes" id="UP000070444"/>
    </source>
</evidence>
<feature type="region of interest" description="Disordered" evidence="1">
    <location>
        <begin position="299"/>
        <end position="432"/>
    </location>
</feature>
<evidence type="ECO:0000256" key="1">
    <source>
        <dbReference type="SAM" id="MobiDB-lite"/>
    </source>
</evidence>
<dbReference type="PANTHER" id="PTHR12661">
    <property type="entry name" value="PETER PAN-RELATED"/>
    <property type="match status" value="1"/>
</dbReference>
<dbReference type="OMA" id="KDYTVMT"/>
<name>A0A137NVX8_CONC2</name>